<evidence type="ECO:0000313" key="12">
    <source>
        <dbReference type="Proteomes" id="UP000032180"/>
    </source>
</evidence>
<dbReference type="Gramene" id="LPERR02G13310.1">
    <property type="protein sequence ID" value="LPERR02G13310.1"/>
    <property type="gene ID" value="LPERR02G13310"/>
</dbReference>
<evidence type="ECO:0000256" key="5">
    <source>
        <dbReference type="ARBA" id="ARBA00022821"/>
    </source>
</evidence>
<dbReference type="Proteomes" id="UP000032180">
    <property type="component" value="Chromosome 2"/>
</dbReference>
<evidence type="ECO:0000256" key="1">
    <source>
        <dbReference type="ARBA" id="ARBA00008894"/>
    </source>
</evidence>
<evidence type="ECO:0000259" key="7">
    <source>
        <dbReference type="Pfam" id="PF00931"/>
    </source>
</evidence>
<dbReference type="PRINTS" id="PR00364">
    <property type="entry name" value="DISEASERSIST"/>
</dbReference>
<dbReference type="Gene3D" id="3.40.50.300">
    <property type="entry name" value="P-loop containing nucleotide triphosphate hydrolases"/>
    <property type="match status" value="1"/>
</dbReference>
<evidence type="ECO:0000259" key="9">
    <source>
        <dbReference type="Pfam" id="PF23559"/>
    </source>
</evidence>
<dbReference type="InterPro" id="IPR041118">
    <property type="entry name" value="Rx_N"/>
</dbReference>
<dbReference type="FunFam" id="1.10.10.10:FF:000322">
    <property type="entry name" value="Probable disease resistance protein At1g63360"/>
    <property type="match status" value="1"/>
</dbReference>
<dbReference type="PANTHER" id="PTHR23155">
    <property type="entry name" value="DISEASE RESISTANCE PROTEIN RP"/>
    <property type="match status" value="1"/>
</dbReference>
<dbReference type="CDD" id="cd14798">
    <property type="entry name" value="RX-CC_like"/>
    <property type="match status" value="1"/>
</dbReference>
<keyword evidence="6" id="KW-0175">Coiled coil</keyword>
<keyword evidence="5" id="KW-0611">Plant defense</keyword>
<feature type="domain" description="Disease resistance R13L4/SHOC-2-like LRR" evidence="10">
    <location>
        <begin position="543"/>
        <end position="643"/>
    </location>
</feature>
<keyword evidence="3" id="KW-0677">Repeat</keyword>
<dbReference type="Pfam" id="PF18052">
    <property type="entry name" value="Rx_N"/>
    <property type="match status" value="1"/>
</dbReference>
<dbReference type="Gene3D" id="1.20.5.4130">
    <property type="match status" value="1"/>
</dbReference>
<keyword evidence="4" id="KW-0547">Nucleotide-binding</keyword>
<organism evidence="11 12">
    <name type="scientific">Leersia perrieri</name>
    <dbReference type="NCBI Taxonomy" id="77586"/>
    <lineage>
        <taxon>Eukaryota</taxon>
        <taxon>Viridiplantae</taxon>
        <taxon>Streptophyta</taxon>
        <taxon>Embryophyta</taxon>
        <taxon>Tracheophyta</taxon>
        <taxon>Spermatophyta</taxon>
        <taxon>Magnoliopsida</taxon>
        <taxon>Liliopsida</taxon>
        <taxon>Poales</taxon>
        <taxon>Poaceae</taxon>
        <taxon>BOP clade</taxon>
        <taxon>Oryzoideae</taxon>
        <taxon>Oryzeae</taxon>
        <taxon>Oryzinae</taxon>
        <taxon>Leersia</taxon>
    </lineage>
</organism>
<dbReference type="InterPro" id="IPR027417">
    <property type="entry name" value="P-loop_NTPase"/>
</dbReference>
<evidence type="ECO:0000256" key="2">
    <source>
        <dbReference type="ARBA" id="ARBA00022614"/>
    </source>
</evidence>
<proteinExistence type="inferred from homology"/>
<dbReference type="Gene3D" id="1.10.10.10">
    <property type="entry name" value="Winged helix-like DNA-binding domain superfamily/Winged helix DNA-binding domain"/>
    <property type="match status" value="1"/>
</dbReference>
<name>A0A0D9VFY8_9ORYZ</name>
<feature type="domain" description="NB-ARC" evidence="7">
    <location>
        <begin position="172"/>
        <end position="337"/>
    </location>
</feature>
<protein>
    <recommendedName>
        <fullName evidence="13">NB-ARC domain-containing protein</fullName>
    </recommendedName>
</protein>
<dbReference type="HOGENOM" id="CLU_000837_25_4_1"/>
<accession>A0A0D9VFY8</accession>
<feature type="domain" description="Disease resistance protein winged helix" evidence="9">
    <location>
        <begin position="425"/>
        <end position="496"/>
    </location>
</feature>
<dbReference type="AlphaFoldDB" id="A0A0D9VFY8"/>
<dbReference type="InterPro" id="IPR058922">
    <property type="entry name" value="WHD_DRP"/>
</dbReference>
<evidence type="ECO:0000256" key="4">
    <source>
        <dbReference type="ARBA" id="ARBA00022741"/>
    </source>
</evidence>
<dbReference type="PANTHER" id="PTHR23155:SF1114">
    <property type="entry name" value="OS02G0475500 PROTEIN"/>
    <property type="match status" value="1"/>
</dbReference>
<feature type="domain" description="Disease resistance N-terminal" evidence="8">
    <location>
        <begin position="32"/>
        <end position="108"/>
    </location>
</feature>
<dbReference type="SUPFAM" id="SSF52058">
    <property type="entry name" value="L domain-like"/>
    <property type="match status" value="1"/>
</dbReference>
<dbReference type="GO" id="GO:0042742">
    <property type="term" value="P:defense response to bacterium"/>
    <property type="evidence" value="ECO:0007669"/>
    <property type="project" value="UniProtKB-ARBA"/>
</dbReference>
<dbReference type="Pfam" id="PF23598">
    <property type="entry name" value="LRR_14"/>
    <property type="match status" value="2"/>
</dbReference>
<sequence length="979" mass="109871">MATGGWVEILGPTISVASIMLSEIHRMRAKKKVADTLEMDLAFIKEEFKMMQSFLMDADEKRSQMTSTTTTTSFKAWFRRIRDLAQNVEDNLQEFFLHLEKPSRASSKLLPLDNITKQMHSLTSEIEHVNKSYGIYANAIFCLNPAAVQPQSNPGTTVIAPRNSRLIGREMEKSHLIQLISQNCEQCQITSIWGMIGIGKTSLVRSIFESEEISSMFQTRAWITISHPFNLHDFVTSLSRELSAHNYIVNGNGSDKNEESIKATNRRRCLIVLDDVLSIEEWNLIQPHLPGETNTHIIVITKEASISEYCSTYKYKLECLKENAAFALFKNKVFMDSSNIEMHLDMTTQAKLIIKECDGHPLAITSIGGFLARKPKTATEWKKLTDDFCDGSGRNKSLEIISTALAPAYDDLPCHLKLCLLYLSVFPKGHNIRRKRLVRRWVAEGYTSKTHNLSEEEVGESYFTELMNRNIVRPSKTVTQNAGTIGYCQVHNLIHKISISKSMEENHGFVLDGSSNTEDTMRHLSIIDTGERNNTLNCADLSHVRSLTVFGEWRASLDASKMRLLRVLDLEGTFGLKDHDLSQIGNFLHLTYLSLRGCADIYQLPDSVGNLWDIQVLDVSGTSIIKLPKTITKLKKLQYLRSGNVPKDEAISSSKLKESSDISKLVHEAIDDVEMPDVVAKTVQFGTTALDMTAAYCTKIVQNTDEVKKRDILHKYCNVLLPSILWGLDMNGVKAPDGIGQLNDLQTLGVVNVAAGKAIIRDLEKLKKLHKLGLTGVNKKNSQAVLSAIANLALLHSLSLRAEGEPGLQGCLDHKFSPPSKLQSLKIYGNLVTLPTWITQLQNLAKLKLRSTQLKLAPSMEILGNLPNLAILRLWKNSFVQSKKIFFEFQQGTFPSLVVLEIKDLEGLESLRFMQGTVPKLELLQVENCIHVQNNGFSGLSFPPSLREVMVKGDYNDKFIENLRTQLAQNKNQPVLERA</sequence>
<dbReference type="Pfam" id="PF00931">
    <property type="entry name" value="NB-ARC"/>
    <property type="match status" value="1"/>
</dbReference>
<dbReference type="InterPro" id="IPR036388">
    <property type="entry name" value="WH-like_DNA-bd_sf"/>
</dbReference>
<dbReference type="Gene3D" id="1.10.8.430">
    <property type="entry name" value="Helical domain of apoptotic protease-activating factors"/>
    <property type="match status" value="1"/>
</dbReference>
<dbReference type="STRING" id="77586.A0A0D9VFY8"/>
<dbReference type="GO" id="GO:0043531">
    <property type="term" value="F:ADP binding"/>
    <property type="evidence" value="ECO:0007669"/>
    <property type="project" value="InterPro"/>
</dbReference>
<reference evidence="11 12" key="1">
    <citation type="submission" date="2012-08" db="EMBL/GenBank/DDBJ databases">
        <title>Oryza genome evolution.</title>
        <authorList>
            <person name="Wing R.A."/>
        </authorList>
    </citation>
    <scope>NUCLEOTIDE SEQUENCE</scope>
</reference>
<feature type="domain" description="Disease resistance R13L4/SHOC-2-like LRR" evidence="10">
    <location>
        <begin position="731"/>
        <end position="959"/>
    </location>
</feature>
<evidence type="ECO:0008006" key="13">
    <source>
        <dbReference type="Google" id="ProtNLM"/>
    </source>
</evidence>
<dbReference type="Gene3D" id="3.80.10.10">
    <property type="entry name" value="Ribonuclease Inhibitor"/>
    <property type="match status" value="2"/>
</dbReference>
<dbReference type="InterPro" id="IPR038005">
    <property type="entry name" value="RX-like_CC"/>
</dbReference>
<keyword evidence="2" id="KW-0433">Leucine-rich repeat</keyword>
<evidence type="ECO:0000256" key="3">
    <source>
        <dbReference type="ARBA" id="ARBA00022737"/>
    </source>
</evidence>
<dbReference type="InterPro" id="IPR042197">
    <property type="entry name" value="Apaf_helical"/>
</dbReference>
<reference evidence="11" key="3">
    <citation type="submission" date="2015-04" db="UniProtKB">
        <authorList>
            <consortium name="EnsemblPlants"/>
        </authorList>
    </citation>
    <scope>IDENTIFICATION</scope>
</reference>
<dbReference type="EnsemblPlants" id="LPERR02G13310.1">
    <property type="protein sequence ID" value="LPERR02G13310.1"/>
    <property type="gene ID" value="LPERR02G13310"/>
</dbReference>
<dbReference type="GO" id="GO:0002758">
    <property type="term" value="P:innate immune response-activating signaling pathway"/>
    <property type="evidence" value="ECO:0007669"/>
    <property type="project" value="UniProtKB-ARBA"/>
</dbReference>
<evidence type="ECO:0000313" key="11">
    <source>
        <dbReference type="EnsemblPlants" id="LPERR02G13310.1"/>
    </source>
</evidence>
<reference evidence="12" key="2">
    <citation type="submission" date="2013-12" db="EMBL/GenBank/DDBJ databases">
        <authorList>
            <person name="Yu Y."/>
            <person name="Lee S."/>
            <person name="de Baynast K."/>
            <person name="Wissotski M."/>
            <person name="Liu L."/>
            <person name="Talag J."/>
            <person name="Goicoechea J."/>
            <person name="Angelova A."/>
            <person name="Jetty R."/>
            <person name="Kudrna D."/>
            <person name="Golser W."/>
            <person name="Rivera L."/>
            <person name="Zhang J."/>
            <person name="Wing R."/>
        </authorList>
    </citation>
    <scope>NUCLEOTIDE SEQUENCE</scope>
</reference>
<comment type="similarity">
    <text evidence="1">Belongs to the disease resistance NB-LRR family.</text>
</comment>
<dbReference type="InterPro" id="IPR032675">
    <property type="entry name" value="LRR_dom_sf"/>
</dbReference>
<dbReference type="Pfam" id="PF23559">
    <property type="entry name" value="WHD_DRP"/>
    <property type="match status" value="1"/>
</dbReference>
<dbReference type="InterPro" id="IPR055414">
    <property type="entry name" value="LRR_R13L4/SHOC2-like"/>
</dbReference>
<dbReference type="InterPro" id="IPR044974">
    <property type="entry name" value="Disease_R_plants"/>
</dbReference>
<evidence type="ECO:0000259" key="8">
    <source>
        <dbReference type="Pfam" id="PF18052"/>
    </source>
</evidence>
<dbReference type="eggNOG" id="KOG4658">
    <property type="taxonomic scope" value="Eukaryota"/>
</dbReference>
<dbReference type="InterPro" id="IPR002182">
    <property type="entry name" value="NB-ARC"/>
</dbReference>
<keyword evidence="12" id="KW-1185">Reference proteome</keyword>
<evidence type="ECO:0000256" key="6">
    <source>
        <dbReference type="ARBA" id="ARBA00023054"/>
    </source>
</evidence>
<evidence type="ECO:0000259" key="10">
    <source>
        <dbReference type="Pfam" id="PF23598"/>
    </source>
</evidence>
<dbReference type="GO" id="GO:0009626">
    <property type="term" value="P:plant-type hypersensitive response"/>
    <property type="evidence" value="ECO:0007669"/>
    <property type="project" value="UniProtKB-ARBA"/>
</dbReference>
<dbReference type="SUPFAM" id="SSF52540">
    <property type="entry name" value="P-loop containing nucleoside triphosphate hydrolases"/>
    <property type="match status" value="1"/>
</dbReference>